<sequence>MGFASTFHKTIEDVSALCAGVGSGGLKSRHHFCDSDLGPLMQLSHPAVQGPGCKIGIFYAKFSKFSRKIDLPKRCVSLMTFKPSPPSFHPHFSSFSQVPGVTQCTGSEPAFAWRESGRPFRKNHAQFTRPKFKPRSFPSSAVDLNTTSALANYATEAEEVYTHLVRVENHLRKTTLSTPNRDSNLNIFVVGSLVYCESSALDNAATEKGFWNREVLQEDCSSVIGCRTLDGRQVDSNSPSL</sequence>
<accession>A0A7R9FV35</accession>
<dbReference type="EMBL" id="OC000043">
    <property type="protein sequence ID" value="CAD7255870.1"/>
    <property type="molecule type" value="Genomic_DNA"/>
</dbReference>
<proteinExistence type="predicted"/>
<gene>
    <name evidence="1" type="ORF">TSIB3V08_LOCUS162</name>
</gene>
<name>A0A7R9FV35_TIMSH</name>
<dbReference type="AlphaFoldDB" id="A0A7R9FV35"/>
<reference evidence="1" key="1">
    <citation type="submission" date="2020-11" db="EMBL/GenBank/DDBJ databases">
        <authorList>
            <person name="Tran Van P."/>
        </authorList>
    </citation>
    <scope>NUCLEOTIDE SEQUENCE</scope>
</reference>
<organism evidence="1">
    <name type="scientific">Timema shepardi</name>
    <name type="common">Walking stick</name>
    <dbReference type="NCBI Taxonomy" id="629360"/>
    <lineage>
        <taxon>Eukaryota</taxon>
        <taxon>Metazoa</taxon>
        <taxon>Ecdysozoa</taxon>
        <taxon>Arthropoda</taxon>
        <taxon>Hexapoda</taxon>
        <taxon>Insecta</taxon>
        <taxon>Pterygota</taxon>
        <taxon>Neoptera</taxon>
        <taxon>Polyneoptera</taxon>
        <taxon>Phasmatodea</taxon>
        <taxon>Timematodea</taxon>
        <taxon>Timematoidea</taxon>
        <taxon>Timematidae</taxon>
        <taxon>Timema</taxon>
    </lineage>
</organism>
<evidence type="ECO:0000313" key="1">
    <source>
        <dbReference type="EMBL" id="CAD7255870.1"/>
    </source>
</evidence>
<protein>
    <submittedName>
        <fullName evidence="1">Uncharacterized protein</fullName>
    </submittedName>
</protein>